<sequence length="511" mass="58573">MSIITNICYLIIFCQFVIFPGKTHTPNEVKVHIKDGEKEFVINLKKVVSYLANENLPVWTVSKDADSKLIPDRTVMTKLKQFSMYQDPDHSSATVYYNKLQRMYGTVEVCYAIRSLPVTNLNNPYYVTNANSGVVERKSGSCLHRSKRSSNEKHLKTFGEIWPNVSGTLIRPRRDLPEVVYVKVLILVNYELTQKLRPQSDESNAHIVFELLNLFNSVDMLFSKVVKPKIRINIAGIIVGTTPESFPKMNKCYKKNNNYMNIDPVCSNLNIKKYVQSLDDKILPDSFDVAIFLTRYTPLYTQFFSKYYLGGATDDSTSTPYQMRKAGANLVPVISALYLEKSGSFHIIAHELAHALKFNEHDKGPYVDGNDKCNAYLMKTTADYCKNCLSWSPSTRIHFKIFFKSRERCFFINTPLSLEKQEPRIIWTADEQCKCYGYYEATYQDVSLLKKILGVPNAEMCNTNLYCLDKDGKSHEVPYPMDGTPCTPGGVCWKRKCQKLQNDEEHETSLK</sequence>
<dbReference type="PANTHER" id="PTHR11905">
    <property type="entry name" value="ADAM A DISINTEGRIN AND METALLOPROTEASE DOMAIN"/>
    <property type="match status" value="1"/>
</dbReference>
<reference evidence="3" key="1">
    <citation type="journal article" date="2023" name="bioRxiv">
        <title>Scaffold-level genome assemblies of two parasitoid biocontrol wasps reveal the parthenogenesis mechanism and an associated novel virus.</title>
        <authorList>
            <person name="Inwood S."/>
            <person name="Skelly J."/>
            <person name="Guhlin J."/>
            <person name="Harrop T."/>
            <person name="Goldson S."/>
            <person name="Dearden P."/>
        </authorList>
    </citation>
    <scope>NUCLEOTIDE SEQUENCE</scope>
    <source>
        <strain evidence="3">Lincoln</strain>
        <tissue evidence="3">Whole body</tissue>
    </source>
</reference>
<protein>
    <recommendedName>
        <fullName evidence="5">Peptidase M12B domain-containing protein</fullName>
    </recommendedName>
</protein>
<keyword evidence="1" id="KW-0645">Protease</keyword>
<name>A0AA39EZ94_MICHY</name>
<evidence type="ECO:0000256" key="2">
    <source>
        <dbReference type="SAM" id="SignalP"/>
    </source>
</evidence>
<dbReference type="AlphaFoldDB" id="A0AA39EZ94"/>
<reference evidence="3" key="2">
    <citation type="submission" date="2023-03" db="EMBL/GenBank/DDBJ databases">
        <authorList>
            <person name="Inwood S.N."/>
            <person name="Skelly J.G."/>
            <person name="Guhlin J."/>
            <person name="Harrop T.W.R."/>
            <person name="Goldson S.G."/>
            <person name="Dearden P.K."/>
        </authorList>
    </citation>
    <scope>NUCLEOTIDE SEQUENCE</scope>
    <source>
        <strain evidence="3">Lincoln</strain>
        <tissue evidence="3">Whole body</tissue>
    </source>
</reference>
<gene>
    <name evidence="3" type="ORF">PV327_010855</name>
</gene>
<accession>A0AA39EZ94</accession>
<dbReference type="Proteomes" id="UP001168972">
    <property type="component" value="Unassembled WGS sequence"/>
</dbReference>
<feature type="chain" id="PRO_5041272869" description="Peptidase M12B domain-containing protein" evidence="2">
    <location>
        <begin position="24"/>
        <end position="511"/>
    </location>
</feature>
<evidence type="ECO:0000256" key="1">
    <source>
        <dbReference type="ARBA" id="ARBA00023049"/>
    </source>
</evidence>
<keyword evidence="1" id="KW-0482">Metalloprotease</keyword>
<dbReference type="SUPFAM" id="SSF55486">
    <property type="entry name" value="Metalloproteases ('zincins'), catalytic domain"/>
    <property type="match status" value="1"/>
</dbReference>
<dbReference type="GO" id="GO:0006509">
    <property type="term" value="P:membrane protein ectodomain proteolysis"/>
    <property type="evidence" value="ECO:0007669"/>
    <property type="project" value="TreeGrafter"/>
</dbReference>
<evidence type="ECO:0000313" key="4">
    <source>
        <dbReference type="Proteomes" id="UP001168972"/>
    </source>
</evidence>
<proteinExistence type="predicted"/>
<comment type="caution">
    <text evidence="3">The sequence shown here is derived from an EMBL/GenBank/DDBJ whole genome shotgun (WGS) entry which is preliminary data.</text>
</comment>
<organism evidence="3 4">
    <name type="scientific">Microctonus hyperodae</name>
    <name type="common">Parasitoid wasp</name>
    <dbReference type="NCBI Taxonomy" id="165561"/>
    <lineage>
        <taxon>Eukaryota</taxon>
        <taxon>Metazoa</taxon>
        <taxon>Ecdysozoa</taxon>
        <taxon>Arthropoda</taxon>
        <taxon>Hexapoda</taxon>
        <taxon>Insecta</taxon>
        <taxon>Pterygota</taxon>
        <taxon>Neoptera</taxon>
        <taxon>Endopterygota</taxon>
        <taxon>Hymenoptera</taxon>
        <taxon>Apocrita</taxon>
        <taxon>Ichneumonoidea</taxon>
        <taxon>Braconidae</taxon>
        <taxon>Euphorinae</taxon>
        <taxon>Microctonus</taxon>
    </lineage>
</organism>
<dbReference type="Gene3D" id="3.40.390.10">
    <property type="entry name" value="Collagenase (Catalytic Domain)"/>
    <property type="match status" value="1"/>
</dbReference>
<dbReference type="EMBL" id="JAQQBR010001836">
    <property type="protein sequence ID" value="KAK0159779.1"/>
    <property type="molecule type" value="Genomic_DNA"/>
</dbReference>
<keyword evidence="1" id="KW-0378">Hydrolase</keyword>
<evidence type="ECO:0000313" key="3">
    <source>
        <dbReference type="EMBL" id="KAK0159779.1"/>
    </source>
</evidence>
<dbReference type="PANTHER" id="PTHR11905:SF159">
    <property type="entry name" value="ADAM METALLOPROTEASE"/>
    <property type="match status" value="1"/>
</dbReference>
<dbReference type="GO" id="GO:0008237">
    <property type="term" value="F:metallopeptidase activity"/>
    <property type="evidence" value="ECO:0007669"/>
    <property type="project" value="UniProtKB-KW"/>
</dbReference>
<feature type="signal peptide" evidence="2">
    <location>
        <begin position="1"/>
        <end position="23"/>
    </location>
</feature>
<keyword evidence="4" id="KW-1185">Reference proteome</keyword>
<dbReference type="InterPro" id="IPR024079">
    <property type="entry name" value="MetalloPept_cat_dom_sf"/>
</dbReference>
<dbReference type="Gene3D" id="3.40.1620.60">
    <property type="match status" value="1"/>
</dbReference>
<evidence type="ECO:0008006" key="5">
    <source>
        <dbReference type="Google" id="ProtNLM"/>
    </source>
</evidence>
<keyword evidence="2" id="KW-0732">Signal</keyword>